<evidence type="ECO:0000256" key="3">
    <source>
        <dbReference type="ARBA" id="ARBA00022806"/>
    </source>
</evidence>
<dbReference type="InterPro" id="IPR041679">
    <property type="entry name" value="DNA2/NAM7-like_C"/>
</dbReference>
<keyword evidence="4" id="KW-0067">ATP-binding</keyword>
<dbReference type="Gene3D" id="3.40.50.300">
    <property type="entry name" value="P-loop containing nucleotide triphosphate hydrolases"/>
    <property type="match status" value="1"/>
</dbReference>
<evidence type="ECO:0000313" key="6">
    <source>
        <dbReference type="EMBL" id="OUJ18059.1"/>
    </source>
</evidence>
<dbReference type="PANTHER" id="PTHR43788:SF8">
    <property type="entry name" value="DNA-BINDING PROTEIN SMUBP-2"/>
    <property type="match status" value="1"/>
</dbReference>
<dbReference type="GO" id="GO:0016787">
    <property type="term" value="F:hydrolase activity"/>
    <property type="evidence" value="ECO:0007669"/>
    <property type="project" value="UniProtKB-KW"/>
</dbReference>
<sequence length="74" mass="8656">MIVVSLVRSNPEQEIGFLRDLRRLNVVITRAKRKLILIGDSETLRTDKAYRNLINYVQSQGHYLKMNPETIKTK</sequence>
<dbReference type="CDD" id="cd18808">
    <property type="entry name" value="SF1_C_Upf1"/>
    <property type="match status" value="1"/>
</dbReference>
<keyword evidence="2" id="KW-0378">Hydrolase</keyword>
<evidence type="ECO:0000259" key="5">
    <source>
        <dbReference type="Pfam" id="PF13087"/>
    </source>
</evidence>
<protein>
    <submittedName>
        <fullName evidence="6">Superfamily I DNA/RNA helicase</fullName>
    </submittedName>
</protein>
<dbReference type="InterPro" id="IPR047187">
    <property type="entry name" value="SF1_C_Upf1"/>
</dbReference>
<dbReference type="GO" id="GO:0005524">
    <property type="term" value="F:ATP binding"/>
    <property type="evidence" value="ECO:0007669"/>
    <property type="project" value="UniProtKB-KW"/>
</dbReference>
<evidence type="ECO:0000256" key="1">
    <source>
        <dbReference type="ARBA" id="ARBA00022741"/>
    </source>
</evidence>
<dbReference type="GO" id="GO:0043139">
    <property type="term" value="F:5'-3' DNA helicase activity"/>
    <property type="evidence" value="ECO:0007669"/>
    <property type="project" value="TreeGrafter"/>
</dbReference>
<keyword evidence="1" id="KW-0547">Nucleotide-binding</keyword>
<evidence type="ECO:0000256" key="4">
    <source>
        <dbReference type="ARBA" id="ARBA00022840"/>
    </source>
</evidence>
<dbReference type="Pfam" id="PF13087">
    <property type="entry name" value="AAA_12"/>
    <property type="match status" value="1"/>
</dbReference>
<proteinExistence type="predicted"/>
<evidence type="ECO:0000313" key="7">
    <source>
        <dbReference type="Proteomes" id="UP000195137"/>
    </source>
</evidence>
<dbReference type="Proteomes" id="UP000195137">
    <property type="component" value="Unassembled WGS sequence"/>
</dbReference>
<comment type="caution">
    <text evidence="6">The sequence shown here is derived from an EMBL/GenBank/DDBJ whole genome shotgun (WGS) entry which is preliminary data.</text>
</comment>
<name>A0A1Y3G9H4_9EURY</name>
<dbReference type="PANTHER" id="PTHR43788">
    <property type="entry name" value="DNA2/NAM7 HELICASE FAMILY MEMBER"/>
    <property type="match status" value="1"/>
</dbReference>
<feature type="domain" description="DNA2/NAM7 helicase-like C-terminal" evidence="5">
    <location>
        <begin position="1"/>
        <end position="41"/>
    </location>
</feature>
<dbReference type="EMBL" id="MRZU01000005">
    <property type="protein sequence ID" value="OUJ18059.1"/>
    <property type="molecule type" value="Genomic_DNA"/>
</dbReference>
<evidence type="ECO:0000256" key="2">
    <source>
        <dbReference type="ARBA" id="ARBA00022801"/>
    </source>
</evidence>
<accession>A0A1Y3G9H4</accession>
<dbReference type="OrthoDB" id="45637at2157"/>
<dbReference type="AlphaFoldDB" id="A0A1Y3G9H4"/>
<dbReference type="InterPro" id="IPR027417">
    <property type="entry name" value="P-loop_NTPase"/>
</dbReference>
<organism evidence="6 7">
    <name type="scientific">Methanonatronarchaeum thermophilum</name>
    <dbReference type="NCBI Taxonomy" id="1927129"/>
    <lineage>
        <taxon>Archaea</taxon>
        <taxon>Methanobacteriati</taxon>
        <taxon>Methanobacteriota</taxon>
        <taxon>Methanonatronarchaeia</taxon>
        <taxon>Methanonatronarchaeales</taxon>
        <taxon>Methanonatronarchaeaceae</taxon>
        <taxon>Methanonatronarchaeum</taxon>
    </lineage>
</organism>
<reference evidence="6 7" key="1">
    <citation type="submission" date="2016-12" db="EMBL/GenBank/DDBJ databases">
        <title>Discovery of methanogenic haloarchaea.</title>
        <authorList>
            <person name="Sorokin D.Y."/>
            <person name="Makarova K.S."/>
            <person name="Abbas B."/>
            <person name="Ferrer M."/>
            <person name="Golyshin P.N."/>
        </authorList>
    </citation>
    <scope>NUCLEOTIDE SEQUENCE [LARGE SCALE GENOMIC DNA]</scope>
    <source>
        <strain evidence="6">AMET1</strain>
    </source>
</reference>
<dbReference type="InterPro" id="IPR050534">
    <property type="entry name" value="Coronavir_polyprotein_1ab"/>
</dbReference>
<gene>
    <name evidence="6" type="ORF">AMET1_1501</name>
</gene>
<keyword evidence="7" id="KW-1185">Reference proteome</keyword>
<keyword evidence="3 6" id="KW-0347">Helicase</keyword>